<proteinExistence type="predicted"/>
<reference evidence="2" key="2">
    <citation type="submission" date="2025-08" db="UniProtKB">
        <authorList>
            <consortium name="Ensembl"/>
        </authorList>
    </citation>
    <scope>IDENTIFICATION</scope>
</reference>
<dbReference type="GO" id="GO:0032027">
    <property type="term" value="F:myosin light chain binding"/>
    <property type="evidence" value="ECO:0007669"/>
    <property type="project" value="InterPro"/>
</dbReference>
<feature type="compositionally biased region" description="Polar residues" evidence="1">
    <location>
        <begin position="38"/>
        <end position="52"/>
    </location>
</feature>
<dbReference type="STRING" id="31033.ENSTRUP00000054849"/>
<dbReference type="InterPro" id="IPR042769">
    <property type="entry name" value="SPATA6_fam"/>
</dbReference>
<feature type="compositionally biased region" description="Polar residues" evidence="1">
    <location>
        <begin position="1"/>
        <end position="17"/>
    </location>
</feature>
<dbReference type="PANTHER" id="PTHR16435">
    <property type="entry name" value="SPERMATOGENESIS-ASSOCIATED PROTEIN 6 SPATA6"/>
    <property type="match status" value="1"/>
</dbReference>
<dbReference type="GO" id="GO:0007283">
    <property type="term" value="P:spermatogenesis"/>
    <property type="evidence" value="ECO:0007669"/>
    <property type="project" value="InterPro"/>
</dbReference>
<evidence type="ECO:0000256" key="1">
    <source>
        <dbReference type="SAM" id="MobiDB-lite"/>
    </source>
</evidence>
<keyword evidence="3" id="KW-1185">Reference proteome</keyword>
<dbReference type="Ensembl" id="ENSTRUT00000050091.2">
    <property type="protein sequence ID" value="ENSTRUP00000054849.2"/>
    <property type="gene ID" value="ENSTRUG00000024029.2"/>
</dbReference>
<reference evidence="2 3" key="1">
    <citation type="journal article" date="2011" name="Genome Biol. Evol.">
        <title>Integration of the genetic map and genome assembly of fugu facilitates insights into distinct features of genome evolution in teleosts and mammals.</title>
        <authorList>
            <person name="Kai W."/>
            <person name="Kikuchi K."/>
            <person name="Tohari S."/>
            <person name="Chew A.K."/>
            <person name="Tay A."/>
            <person name="Fujiwara A."/>
            <person name="Hosoya S."/>
            <person name="Suetake H."/>
            <person name="Naruse K."/>
            <person name="Brenner S."/>
            <person name="Suzuki Y."/>
            <person name="Venkatesh B."/>
        </authorList>
    </citation>
    <scope>NUCLEOTIDE SEQUENCE [LARGE SCALE GENOMIC DNA]</scope>
</reference>
<dbReference type="Proteomes" id="UP000005226">
    <property type="component" value="Chromosome 20"/>
</dbReference>
<dbReference type="InParanoid" id="A0A3B5KAZ1"/>
<evidence type="ECO:0000313" key="3">
    <source>
        <dbReference type="Proteomes" id="UP000005226"/>
    </source>
</evidence>
<sequence length="129" mass="14859">MRQNKSSLTYNSTSSRHNPVKIKKERKPSGPRVFVRSGYQQPTVSSTTRTLSPYTHRKMCQLSEDSQQRLRHLQLGPHHFRKETESQQPFLVGITRSDQVDLGSGIDARRDLHIKGSDFCDHAPWEICI</sequence>
<reference evidence="2" key="3">
    <citation type="submission" date="2025-09" db="UniProtKB">
        <authorList>
            <consortium name="Ensembl"/>
        </authorList>
    </citation>
    <scope>IDENTIFICATION</scope>
</reference>
<dbReference type="PANTHER" id="PTHR16435:SF3">
    <property type="entry name" value="SPERMATOGENESIS-ASSOCIATED PROTEIN 6"/>
    <property type="match status" value="1"/>
</dbReference>
<evidence type="ECO:0000313" key="2">
    <source>
        <dbReference type="Ensembl" id="ENSTRUP00000054849.2"/>
    </source>
</evidence>
<accession>A0A3B5KAZ1</accession>
<organism evidence="2 3">
    <name type="scientific">Takifugu rubripes</name>
    <name type="common">Japanese pufferfish</name>
    <name type="synonym">Fugu rubripes</name>
    <dbReference type="NCBI Taxonomy" id="31033"/>
    <lineage>
        <taxon>Eukaryota</taxon>
        <taxon>Metazoa</taxon>
        <taxon>Chordata</taxon>
        <taxon>Craniata</taxon>
        <taxon>Vertebrata</taxon>
        <taxon>Euteleostomi</taxon>
        <taxon>Actinopterygii</taxon>
        <taxon>Neopterygii</taxon>
        <taxon>Teleostei</taxon>
        <taxon>Neoteleostei</taxon>
        <taxon>Acanthomorphata</taxon>
        <taxon>Eupercaria</taxon>
        <taxon>Tetraodontiformes</taxon>
        <taxon>Tetradontoidea</taxon>
        <taxon>Tetraodontidae</taxon>
        <taxon>Takifugu</taxon>
    </lineage>
</organism>
<protein>
    <submittedName>
        <fullName evidence="2">Uncharacterized protein</fullName>
    </submittedName>
</protein>
<dbReference type="GO" id="GO:0120212">
    <property type="term" value="C:sperm head-tail coupling apparatus"/>
    <property type="evidence" value="ECO:0007669"/>
    <property type="project" value="InterPro"/>
</dbReference>
<dbReference type="AlphaFoldDB" id="A0A3B5KAZ1"/>
<feature type="region of interest" description="Disordered" evidence="1">
    <location>
        <begin position="1"/>
        <end position="52"/>
    </location>
</feature>
<dbReference type="GeneTree" id="ENSGT00940000175969"/>
<name>A0A3B5KAZ1_TAKRU</name>